<organism evidence="1 2">
    <name type="scientific">Mucuna pruriens</name>
    <name type="common">Velvet bean</name>
    <name type="synonym">Dolichos pruriens</name>
    <dbReference type="NCBI Taxonomy" id="157652"/>
    <lineage>
        <taxon>Eukaryota</taxon>
        <taxon>Viridiplantae</taxon>
        <taxon>Streptophyta</taxon>
        <taxon>Embryophyta</taxon>
        <taxon>Tracheophyta</taxon>
        <taxon>Spermatophyta</taxon>
        <taxon>Magnoliopsida</taxon>
        <taxon>eudicotyledons</taxon>
        <taxon>Gunneridae</taxon>
        <taxon>Pentapetalae</taxon>
        <taxon>rosids</taxon>
        <taxon>fabids</taxon>
        <taxon>Fabales</taxon>
        <taxon>Fabaceae</taxon>
        <taxon>Papilionoideae</taxon>
        <taxon>50 kb inversion clade</taxon>
        <taxon>NPAAA clade</taxon>
        <taxon>indigoferoid/millettioid clade</taxon>
        <taxon>Phaseoleae</taxon>
        <taxon>Mucuna</taxon>
    </lineage>
</organism>
<dbReference type="OrthoDB" id="778454at2759"/>
<proteinExistence type="predicted"/>
<dbReference type="CDD" id="cd01647">
    <property type="entry name" value="RT_LTR"/>
    <property type="match status" value="1"/>
</dbReference>
<dbReference type="SUPFAM" id="SSF56672">
    <property type="entry name" value="DNA/RNA polymerases"/>
    <property type="match status" value="1"/>
</dbReference>
<evidence type="ECO:0000313" key="2">
    <source>
        <dbReference type="Proteomes" id="UP000257109"/>
    </source>
</evidence>
<dbReference type="Gene3D" id="3.30.70.270">
    <property type="match status" value="1"/>
</dbReference>
<comment type="caution">
    <text evidence="1">The sequence shown here is derived from an EMBL/GenBank/DDBJ whole genome shotgun (WGS) entry which is preliminary data.</text>
</comment>
<sequence>MFRKVEINIPLLDAIKLVPKYAKFLKELCIHKSKKIKGGVKTGGVMLALVQNEGATTGSQLVLPKKCGDPRIFSVPCTIGGCTFVDAMLDLGALINKSLNFGDLEPMGMAIQLANRSVVQPLGILEDVLVQVNDLIFQTNFYVLDMEDEMSGKESALILGCPFLMIAKTKIDVYVETLSMEFRDNLYPIEDHSLFGIDVIDELVDEQTQLDANIDQQKPRSTTKTFAPRVPPEEVKPLPSHLKYAYLDDNQQLPMIIANNLHREQEEKLLQFLRHHKKAIGWKLSDLLGISPTDKATTTKAESDHLGMSPTDKATTTKVDPTILNVVKKEVTKLLSAGIIYPILDSNWVSPAQVIPKKSGMTVTKNWHNVMRVCINYKNLNQATRKDHFPLPYIDQVLEKLAGKSHYCFLDGYSHYMQIHIAPKDQHKTTFTCPFSTFTYT</sequence>
<dbReference type="PANTHER" id="PTHR33067:SF15">
    <property type="entry name" value="RNA-DIRECTED DNA POLYMERASE"/>
    <property type="match status" value="1"/>
</dbReference>
<gene>
    <name evidence="1" type="ORF">CR513_23114</name>
</gene>
<dbReference type="Proteomes" id="UP000257109">
    <property type="component" value="Unassembled WGS sequence"/>
</dbReference>
<dbReference type="InterPro" id="IPR043502">
    <property type="entry name" value="DNA/RNA_pol_sf"/>
</dbReference>
<dbReference type="Gene3D" id="2.40.70.10">
    <property type="entry name" value="Acid Proteases"/>
    <property type="match status" value="1"/>
</dbReference>
<dbReference type="InterPro" id="IPR021109">
    <property type="entry name" value="Peptidase_aspartic_dom_sf"/>
</dbReference>
<evidence type="ECO:0008006" key="3">
    <source>
        <dbReference type="Google" id="ProtNLM"/>
    </source>
</evidence>
<dbReference type="Gene3D" id="3.10.10.10">
    <property type="entry name" value="HIV Type 1 Reverse Transcriptase, subunit A, domain 1"/>
    <property type="match status" value="1"/>
</dbReference>
<accession>A0A371GVC5</accession>
<dbReference type="PANTHER" id="PTHR33067">
    <property type="entry name" value="RNA-DIRECTED DNA POLYMERASE-RELATED"/>
    <property type="match status" value="1"/>
</dbReference>
<dbReference type="CDD" id="cd00303">
    <property type="entry name" value="retropepsin_like"/>
    <property type="match status" value="1"/>
</dbReference>
<name>A0A371GVC5_MUCPR</name>
<dbReference type="InterPro" id="IPR043128">
    <property type="entry name" value="Rev_trsase/Diguanyl_cyclase"/>
</dbReference>
<keyword evidence="2" id="KW-1185">Reference proteome</keyword>
<dbReference type="EMBL" id="QJKJ01004361">
    <property type="protein sequence ID" value="RDX94495.1"/>
    <property type="molecule type" value="Genomic_DNA"/>
</dbReference>
<reference evidence="1" key="1">
    <citation type="submission" date="2018-05" db="EMBL/GenBank/DDBJ databases">
        <title>Draft genome of Mucuna pruriens seed.</title>
        <authorList>
            <person name="Nnadi N.E."/>
            <person name="Vos R."/>
            <person name="Hasami M.H."/>
            <person name="Devisetty U.K."/>
            <person name="Aguiy J.C."/>
        </authorList>
    </citation>
    <scope>NUCLEOTIDE SEQUENCE [LARGE SCALE GENOMIC DNA]</scope>
    <source>
        <strain evidence="1">JCA_2017</strain>
    </source>
</reference>
<protein>
    <recommendedName>
        <fullName evidence="3">Reverse transcriptase domain-containing protein</fullName>
    </recommendedName>
</protein>
<dbReference type="AlphaFoldDB" id="A0A371GVC5"/>
<evidence type="ECO:0000313" key="1">
    <source>
        <dbReference type="EMBL" id="RDX94495.1"/>
    </source>
</evidence>
<feature type="non-terminal residue" evidence="1">
    <location>
        <position position="1"/>
    </location>
</feature>